<name>A0ABS0XIT1_9ACTN</name>
<dbReference type="Pfam" id="PF00975">
    <property type="entry name" value="Thioesterase"/>
    <property type="match status" value="1"/>
</dbReference>
<dbReference type="SUPFAM" id="SSF53474">
    <property type="entry name" value="alpha/beta-Hydrolases"/>
    <property type="match status" value="1"/>
</dbReference>
<evidence type="ECO:0000256" key="2">
    <source>
        <dbReference type="ARBA" id="ARBA00022801"/>
    </source>
</evidence>
<keyword evidence="2" id="KW-0378">Hydrolase</keyword>
<proteinExistence type="inferred from homology"/>
<accession>A0ABS0XIT1</accession>
<evidence type="ECO:0000259" key="3">
    <source>
        <dbReference type="SMART" id="SM00824"/>
    </source>
</evidence>
<dbReference type="SMART" id="SM00824">
    <property type="entry name" value="PKS_TE"/>
    <property type="match status" value="1"/>
</dbReference>
<organism evidence="4 5">
    <name type="scientific">Streptomyces flavofungini</name>
    <dbReference type="NCBI Taxonomy" id="68200"/>
    <lineage>
        <taxon>Bacteria</taxon>
        <taxon>Bacillati</taxon>
        <taxon>Actinomycetota</taxon>
        <taxon>Actinomycetes</taxon>
        <taxon>Kitasatosporales</taxon>
        <taxon>Streptomycetaceae</taxon>
        <taxon>Streptomyces</taxon>
    </lineage>
</organism>
<dbReference type="Proteomes" id="UP000634780">
    <property type="component" value="Unassembled WGS sequence"/>
</dbReference>
<evidence type="ECO:0000313" key="5">
    <source>
        <dbReference type="Proteomes" id="UP000634780"/>
    </source>
</evidence>
<reference evidence="4 5" key="1">
    <citation type="submission" date="2020-12" db="EMBL/GenBank/DDBJ databases">
        <title>Streptomyces typhae sp. nov., a novel endophytic actinomycete isolated from the root of cattail pollen (Typha angustifolia L.).</title>
        <authorList>
            <person name="Peng C."/>
            <person name="Liu C."/>
        </authorList>
    </citation>
    <scope>NUCLEOTIDE SEQUENCE [LARGE SCALE GENOMIC DNA]</scope>
    <source>
        <strain evidence="4 5">JCM 4753</strain>
    </source>
</reference>
<evidence type="ECO:0000313" key="4">
    <source>
        <dbReference type="EMBL" id="MBJ3813133.1"/>
    </source>
</evidence>
<sequence length="261" mass="27889">MSRKKWIRTFHAKPDARARLVCFPHAGGPALAFTALSAALPADVELLAVQYPGRQDRRAEPFAEDVTTLAAGVVDALAAFDDRPLFLLGHSFGALVAFESARLLEERAGLARLFASAAWPPSADWRAHAGGVHSDEELLGHVRWLGGVPDALLDDPETVAEMTRLLRGDQEVLGRYQAADGAAVTAPLTVLLARDDPKNTAGQLADWERHTTGEYGLELLPGGHFALTEPGPTVVPLLTRVIREDLRRAAATGTTGQVVGA</sequence>
<keyword evidence="5" id="KW-1185">Reference proteome</keyword>
<dbReference type="InterPro" id="IPR029058">
    <property type="entry name" value="AB_hydrolase_fold"/>
</dbReference>
<dbReference type="InterPro" id="IPR020802">
    <property type="entry name" value="TesA-like"/>
</dbReference>
<comment type="similarity">
    <text evidence="1">Belongs to the thioesterase family.</text>
</comment>
<evidence type="ECO:0000256" key="1">
    <source>
        <dbReference type="ARBA" id="ARBA00007169"/>
    </source>
</evidence>
<feature type="domain" description="Thioesterase TesA-like" evidence="3">
    <location>
        <begin position="21"/>
        <end position="242"/>
    </location>
</feature>
<gene>
    <name evidence="4" type="ORF">JGB26_39785</name>
</gene>
<dbReference type="PANTHER" id="PTHR11487">
    <property type="entry name" value="THIOESTERASE"/>
    <property type="match status" value="1"/>
</dbReference>
<dbReference type="RefSeq" id="WP_190120604.1">
    <property type="nucleotide sequence ID" value="NZ_BMVR01000032.1"/>
</dbReference>
<dbReference type="InterPro" id="IPR001031">
    <property type="entry name" value="Thioesterase"/>
</dbReference>
<comment type="caution">
    <text evidence="4">The sequence shown here is derived from an EMBL/GenBank/DDBJ whole genome shotgun (WGS) entry which is preliminary data.</text>
</comment>
<dbReference type="PANTHER" id="PTHR11487:SF0">
    <property type="entry name" value="S-ACYL FATTY ACID SYNTHASE THIOESTERASE, MEDIUM CHAIN"/>
    <property type="match status" value="1"/>
</dbReference>
<protein>
    <submittedName>
        <fullName evidence="4">Thioesterase</fullName>
    </submittedName>
</protein>
<dbReference type="EMBL" id="JAEKOZ010000051">
    <property type="protein sequence ID" value="MBJ3813133.1"/>
    <property type="molecule type" value="Genomic_DNA"/>
</dbReference>
<dbReference type="Gene3D" id="3.40.50.1820">
    <property type="entry name" value="alpha/beta hydrolase"/>
    <property type="match status" value="1"/>
</dbReference>
<dbReference type="InterPro" id="IPR012223">
    <property type="entry name" value="TEII"/>
</dbReference>